<protein>
    <recommendedName>
        <fullName evidence="8">Cytidylate kinase</fullName>
        <shortName evidence="8">CK</shortName>
        <ecNumber evidence="8">2.7.4.25</ecNumber>
    </recommendedName>
    <alternativeName>
        <fullName evidence="8">Cytidine monophosphate kinase</fullName>
        <shortName evidence="8">CMP kinase</shortName>
    </alternativeName>
</protein>
<keyword evidence="11" id="KW-1185">Reference proteome</keyword>
<dbReference type="Pfam" id="PF02224">
    <property type="entry name" value="Cytidylate_kin"/>
    <property type="match status" value="1"/>
</dbReference>
<dbReference type="OrthoDB" id="9807434at2"/>
<evidence type="ECO:0000256" key="4">
    <source>
        <dbReference type="ARBA" id="ARBA00022777"/>
    </source>
</evidence>
<organism evidence="10 11">
    <name type="scientific">Corynebacterium silvaticum</name>
    <dbReference type="NCBI Taxonomy" id="2320431"/>
    <lineage>
        <taxon>Bacteria</taxon>
        <taxon>Bacillati</taxon>
        <taxon>Actinomycetota</taxon>
        <taxon>Actinomycetes</taxon>
        <taxon>Mycobacteriales</taxon>
        <taxon>Corynebacteriaceae</taxon>
        <taxon>Corynebacterium</taxon>
    </lineage>
</organism>
<keyword evidence="5 8" id="KW-0067">ATP-binding</keyword>
<dbReference type="GO" id="GO:0005524">
    <property type="term" value="F:ATP binding"/>
    <property type="evidence" value="ECO:0007669"/>
    <property type="project" value="UniProtKB-UniRule"/>
</dbReference>
<dbReference type="AlphaFoldDB" id="A0A7Y4UPW7"/>
<dbReference type="KEGG" id="csil:CBE74_05880"/>
<feature type="binding site" evidence="8">
    <location>
        <begin position="19"/>
        <end position="27"/>
    </location>
    <ligand>
        <name>ATP</name>
        <dbReference type="ChEBI" id="CHEBI:30616"/>
    </ligand>
</feature>
<dbReference type="GeneID" id="75007786"/>
<sequence length="239" mass="26006">MDKQLSNMPENGLIVAIDGPSGAGKSTVCRAIAARLGAQYLDTGAMYRVATLHVLRQKIDPNDHEAVAKVTEKLPLTINDDPASRSVMLDGEDVASEIRGVEVTRNVSAVSANPAVRTNLVALQRRLASAARRCILDGRDIGTNVLVDAPAKIFLTASPEVRATRRFEQDRAAGCEVNFEDVLEDVKKRDYIDSTRAVDPLRPATDAVIVDSSELSLEQVIETLVTLIERSSERNSNER</sequence>
<dbReference type="InterPro" id="IPR003136">
    <property type="entry name" value="Cytidylate_kin"/>
</dbReference>
<comment type="similarity">
    <text evidence="1 8">Belongs to the cytidylate kinase family. Type 1 subfamily.</text>
</comment>
<name>A0A7Y4UPW7_9CORY</name>
<evidence type="ECO:0000256" key="7">
    <source>
        <dbReference type="ARBA" id="ARBA00048478"/>
    </source>
</evidence>
<keyword evidence="8" id="KW-0963">Cytoplasm</keyword>
<dbReference type="EC" id="2.7.4.25" evidence="8"/>
<evidence type="ECO:0000256" key="1">
    <source>
        <dbReference type="ARBA" id="ARBA00009427"/>
    </source>
</evidence>
<dbReference type="PANTHER" id="PTHR21299:SF2">
    <property type="entry name" value="CYTIDYLATE KINASE"/>
    <property type="match status" value="1"/>
</dbReference>
<evidence type="ECO:0000256" key="5">
    <source>
        <dbReference type="ARBA" id="ARBA00022840"/>
    </source>
</evidence>
<dbReference type="GO" id="GO:0036431">
    <property type="term" value="F:dCMP kinase activity"/>
    <property type="evidence" value="ECO:0007669"/>
    <property type="project" value="InterPro"/>
</dbReference>
<accession>A0A7Y4UPW7</accession>
<comment type="catalytic activity">
    <reaction evidence="6 8">
        <text>dCMP + ATP = dCDP + ADP</text>
        <dbReference type="Rhea" id="RHEA:25094"/>
        <dbReference type="ChEBI" id="CHEBI:30616"/>
        <dbReference type="ChEBI" id="CHEBI:57566"/>
        <dbReference type="ChEBI" id="CHEBI:58593"/>
        <dbReference type="ChEBI" id="CHEBI:456216"/>
        <dbReference type="EC" id="2.7.4.25"/>
    </reaction>
</comment>
<dbReference type="GO" id="GO:0015949">
    <property type="term" value="P:nucleobase-containing small molecule interconversion"/>
    <property type="evidence" value="ECO:0007669"/>
    <property type="project" value="TreeGrafter"/>
</dbReference>
<gene>
    <name evidence="8 10" type="primary">cmk</name>
    <name evidence="10" type="ORF">CBE74_05880</name>
</gene>
<dbReference type="PANTHER" id="PTHR21299">
    <property type="entry name" value="CYTIDYLATE KINASE/PANTOATE-BETA-ALANINE LIGASE"/>
    <property type="match status" value="1"/>
</dbReference>
<evidence type="ECO:0000256" key="8">
    <source>
        <dbReference type="HAMAP-Rule" id="MF_00238"/>
    </source>
</evidence>
<dbReference type="Proteomes" id="UP000195652">
    <property type="component" value="Chromosome"/>
</dbReference>
<dbReference type="InterPro" id="IPR011994">
    <property type="entry name" value="Cytidylate_kinase_dom"/>
</dbReference>
<evidence type="ECO:0000256" key="6">
    <source>
        <dbReference type="ARBA" id="ARBA00047615"/>
    </source>
</evidence>
<evidence type="ECO:0000313" key="11">
    <source>
        <dbReference type="Proteomes" id="UP000195652"/>
    </source>
</evidence>
<dbReference type="GO" id="GO:0005829">
    <property type="term" value="C:cytosol"/>
    <property type="evidence" value="ECO:0007669"/>
    <property type="project" value="TreeGrafter"/>
</dbReference>
<reference evidence="10 11" key="4">
    <citation type="journal article" date="2020" name="PLoS ONE">
        <title>Taxonomic classification of strain PO100/5 shows a broader geographic distribution and genetic markers of the recently described Corynebacterium silvaticum.</title>
        <authorList>
            <person name="Viana M.V.C."/>
            <person name="Profeta R."/>
            <person name="da Silva A.L."/>
            <person name="Hurtado R."/>
            <person name="Cerqueira J.C."/>
            <person name="Ribeiro B.F.S."/>
            <person name="Almeida M.O."/>
            <person name="Morais-Rodrigues F."/>
            <person name="Soares S.C."/>
            <person name="Oliveira M."/>
            <person name="Tavares L."/>
            <person name="Figueiredo H."/>
            <person name="Wattam A.R."/>
            <person name="Barh D."/>
            <person name="Ghosh P."/>
            <person name="Silva A."/>
            <person name="Azevedo V."/>
        </authorList>
    </citation>
    <scope>NUCLEOTIDE SEQUENCE [LARGE SCALE GENOMIC DNA]</scope>
    <source>
        <strain evidence="10 11">PO100/5</strain>
    </source>
</reference>
<reference evidence="10 11" key="3">
    <citation type="journal article" date="2020" name="Int. J. Syst. Evol. Microbiol.">
        <title>Corynebacterium silvaticum sp. nov., a unique group of NTTB corynebacteria in wild boar and roe deer.</title>
        <authorList>
            <person name="Dangel A."/>
            <person name="Berger A."/>
            <person name="Rau J."/>
            <person name="Eisenberg T."/>
            <person name="Kampfer P."/>
            <person name="Margos G."/>
            <person name="Contzen M."/>
            <person name="Busse H.J."/>
            <person name="Konrad R."/>
            <person name="Peters M."/>
            <person name="Sting R."/>
            <person name="Sing A."/>
        </authorList>
    </citation>
    <scope>NUCLEOTIDE SEQUENCE [LARGE SCALE GENOMIC DNA]</scope>
    <source>
        <strain evidence="10 11">PO100/5</strain>
    </source>
</reference>
<dbReference type="RefSeq" id="WP_087453914.1">
    <property type="nucleotide sequence ID" value="NZ_CP021417.2"/>
</dbReference>
<reference evidence="10 11" key="1">
    <citation type="journal article" date="2014" name="BMC Vet. Res.">
        <title>First report of Corynebacterium pseudotuberculosis from caseous lymphadenitis lesions in Black Alentejano pig (Sus scrofa domesticus).</title>
        <authorList>
            <person name="Oliveira M."/>
            <person name="Barroco C."/>
            <person name="Mottola C."/>
            <person name="Santos R."/>
            <person name="Lemsaddek A."/>
            <person name="Tavares L."/>
            <person name="Semedo-Lemsaddek T."/>
        </authorList>
    </citation>
    <scope>NUCLEOTIDE SEQUENCE [LARGE SCALE GENOMIC DNA]</scope>
    <source>
        <strain evidence="10 11">PO100/5</strain>
    </source>
</reference>
<proteinExistence type="inferred from homology"/>
<evidence type="ECO:0000313" key="10">
    <source>
        <dbReference type="EMBL" id="ARU46095.1"/>
    </source>
</evidence>
<dbReference type="EMBL" id="CP021417">
    <property type="protein sequence ID" value="ARU46095.1"/>
    <property type="molecule type" value="Genomic_DNA"/>
</dbReference>
<comment type="catalytic activity">
    <reaction evidence="7 8">
        <text>CMP + ATP = CDP + ADP</text>
        <dbReference type="Rhea" id="RHEA:11600"/>
        <dbReference type="ChEBI" id="CHEBI:30616"/>
        <dbReference type="ChEBI" id="CHEBI:58069"/>
        <dbReference type="ChEBI" id="CHEBI:60377"/>
        <dbReference type="ChEBI" id="CHEBI:456216"/>
        <dbReference type="EC" id="2.7.4.25"/>
    </reaction>
</comment>
<dbReference type="InterPro" id="IPR027417">
    <property type="entry name" value="P-loop_NTPase"/>
</dbReference>
<dbReference type="NCBIfam" id="TIGR00017">
    <property type="entry name" value="cmk"/>
    <property type="match status" value="1"/>
</dbReference>
<dbReference type="SUPFAM" id="SSF52540">
    <property type="entry name" value="P-loop containing nucleoside triphosphate hydrolases"/>
    <property type="match status" value="1"/>
</dbReference>
<evidence type="ECO:0000256" key="3">
    <source>
        <dbReference type="ARBA" id="ARBA00022741"/>
    </source>
</evidence>
<keyword evidence="4 8" id="KW-0418">Kinase</keyword>
<keyword evidence="2 8" id="KW-0808">Transferase</keyword>
<dbReference type="GO" id="GO:0006220">
    <property type="term" value="P:pyrimidine nucleotide metabolic process"/>
    <property type="evidence" value="ECO:0007669"/>
    <property type="project" value="UniProtKB-UniRule"/>
</dbReference>
<evidence type="ECO:0000256" key="2">
    <source>
        <dbReference type="ARBA" id="ARBA00022679"/>
    </source>
</evidence>
<dbReference type="HAMAP" id="MF_00238">
    <property type="entry name" value="Cytidyl_kinase_type1"/>
    <property type="match status" value="1"/>
</dbReference>
<reference evidence="10 11" key="2">
    <citation type="journal article" date="2020" name="Antonie Van Leeuwenhoek">
        <title>Phylogenomic characterisation of a novel corynebacterial species pathogenic to animals.</title>
        <authorList>
            <person name="Moller J."/>
            <person name="Musella L."/>
            <person name="Melnikov V."/>
            <person name="Geissdorfer W."/>
            <person name="Burkovski A."/>
            <person name="Sangal V."/>
        </authorList>
    </citation>
    <scope>NUCLEOTIDE SEQUENCE [LARGE SCALE GENOMIC DNA]</scope>
    <source>
        <strain evidence="10 11">PO100/5</strain>
    </source>
</reference>
<dbReference type="Gene3D" id="3.40.50.300">
    <property type="entry name" value="P-loop containing nucleotide triphosphate hydrolases"/>
    <property type="match status" value="1"/>
</dbReference>
<comment type="subcellular location">
    <subcellularLocation>
        <location evidence="8">Cytoplasm</location>
    </subcellularLocation>
</comment>
<keyword evidence="3 8" id="KW-0547">Nucleotide-binding</keyword>
<feature type="domain" description="Cytidylate kinase" evidence="9">
    <location>
        <begin position="15"/>
        <end position="229"/>
    </location>
</feature>
<dbReference type="CDD" id="cd02020">
    <property type="entry name" value="CMPK"/>
    <property type="match status" value="1"/>
</dbReference>
<evidence type="ECO:0000259" key="9">
    <source>
        <dbReference type="Pfam" id="PF02224"/>
    </source>
</evidence>